<dbReference type="Gene3D" id="3.40.50.1820">
    <property type="entry name" value="alpha/beta hydrolase"/>
    <property type="match status" value="1"/>
</dbReference>
<evidence type="ECO:0000313" key="7">
    <source>
        <dbReference type="EMBL" id="KAH0556850.1"/>
    </source>
</evidence>
<evidence type="ECO:0000256" key="2">
    <source>
        <dbReference type="ARBA" id="ARBA00004240"/>
    </source>
</evidence>
<protein>
    <recommendedName>
        <fullName evidence="9">DUF676 domain-containing protein</fullName>
    </recommendedName>
</protein>
<gene>
    <name evidence="7" type="ORF">GP486_005360</name>
</gene>
<accession>A0A9P8L9B0</accession>
<evidence type="ECO:0000256" key="4">
    <source>
        <dbReference type="ARBA" id="ARBA00022824"/>
    </source>
</evidence>
<keyword evidence="8" id="KW-1185">Reference proteome</keyword>
<evidence type="ECO:0000256" key="1">
    <source>
        <dbReference type="ARBA" id="ARBA00004173"/>
    </source>
</evidence>
<dbReference type="AlphaFoldDB" id="A0A9P8L9B0"/>
<evidence type="ECO:0000256" key="3">
    <source>
        <dbReference type="ARBA" id="ARBA00004370"/>
    </source>
</evidence>
<keyword evidence="5" id="KW-0496">Mitochondrion</keyword>
<dbReference type="GO" id="GO:0005783">
    <property type="term" value="C:endoplasmic reticulum"/>
    <property type="evidence" value="ECO:0007669"/>
    <property type="project" value="UniProtKB-SubCell"/>
</dbReference>
<dbReference type="Proteomes" id="UP000750711">
    <property type="component" value="Unassembled WGS sequence"/>
</dbReference>
<reference evidence="7" key="1">
    <citation type="submission" date="2021-03" db="EMBL/GenBank/DDBJ databases">
        <title>Comparative genomics and phylogenomic investigation of the class Geoglossomycetes provide insights into ecological specialization and systematics.</title>
        <authorList>
            <person name="Melie T."/>
            <person name="Pirro S."/>
            <person name="Miller A.N."/>
            <person name="Quandt A."/>
        </authorList>
    </citation>
    <scope>NUCLEOTIDE SEQUENCE</scope>
    <source>
        <strain evidence="7">CAQ_001_2017</strain>
    </source>
</reference>
<name>A0A9P8L9B0_9PEZI</name>
<dbReference type="PANTHER" id="PTHR48182:SF2">
    <property type="entry name" value="PROTEIN SERAC1"/>
    <property type="match status" value="1"/>
</dbReference>
<evidence type="ECO:0000256" key="5">
    <source>
        <dbReference type="ARBA" id="ARBA00023128"/>
    </source>
</evidence>
<evidence type="ECO:0000313" key="8">
    <source>
        <dbReference type="Proteomes" id="UP000750711"/>
    </source>
</evidence>
<organism evidence="7 8">
    <name type="scientific">Trichoglossum hirsutum</name>
    <dbReference type="NCBI Taxonomy" id="265104"/>
    <lineage>
        <taxon>Eukaryota</taxon>
        <taxon>Fungi</taxon>
        <taxon>Dikarya</taxon>
        <taxon>Ascomycota</taxon>
        <taxon>Pezizomycotina</taxon>
        <taxon>Geoglossomycetes</taxon>
        <taxon>Geoglossales</taxon>
        <taxon>Geoglossaceae</taxon>
        <taxon>Trichoglossum</taxon>
    </lineage>
</organism>
<dbReference type="SUPFAM" id="SSF53474">
    <property type="entry name" value="alpha/beta-Hydrolases"/>
    <property type="match status" value="1"/>
</dbReference>
<keyword evidence="6" id="KW-0472">Membrane</keyword>
<keyword evidence="4" id="KW-0256">Endoplasmic reticulum</keyword>
<dbReference type="GO" id="GO:0016020">
    <property type="term" value="C:membrane"/>
    <property type="evidence" value="ECO:0007669"/>
    <property type="project" value="UniProtKB-SubCell"/>
</dbReference>
<comment type="caution">
    <text evidence="7">The sequence shown here is derived from an EMBL/GenBank/DDBJ whole genome shotgun (WGS) entry which is preliminary data.</text>
</comment>
<proteinExistence type="predicted"/>
<evidence type="ECO:0000256" key="6">
    <source>
        <dbReference type="ARBA" id="ARBA00023136"/>
    </source>
</evidence>
<dbReference type="EMBL" id="JAGHQM010000993">
    <property type="protein sequence ID" value="KAH0556850.1"/>
    <property type="molecule type" value="Genomic_DNA"/>
</dbReference>
<dbReference type="GO" id="GO:0005739">
    <property type="term" value="C:mitochondrion"/>
    <property type="evidence" value="ECO:0007669"/>
    <property type="project" value="UniProtKB-SubCell"/>
</dbReference>
<dbReference type="InterPro" id="IPR052374">
    <property type="entry name" value="SERAC1"/>
</dbReference>
<dbReference type="InterPro" id="IPR029058">
    <property type="entry name" value="AB_hydrolase_fold"/>
</dbReference>
<dbReference type="PANTHER" id="PTHR48182">
    <property type="entry name" value="PROTEIN SERAC1"/>
    <property type="match status" value="1"/>
</dbReference>
<sequence length="271" mass="30233">MDGSSDPSCRQSIPPTGLTVVVNPDMPSLDIIFVHGFTGHPERTWTHQRGDARHPTGEDILVEPPTKRQKLGPFSKPYQKTLHTAIYWPRDLLPATAPNARVLTYGYDTHVRHKLGPPLNKSTVYDIAWDFLVALEAERRAEPLRPALFVVHSLGGIVVKEMLRRSSSCRRGQTHLQHIFDSAIGIMFFGTPHSGASRGIFQRIAEKAIKALGFSVNEQIINTLLPSAERLRELKDEFGPMAQEQNWIIHSFQEQFGVAALNGDKASTLIS</sequence>
<evidence type="ECO:0008006" key="9">
    <source>
        <dbReference type="Google" id="ProtNLM"/>
    </source>
</evidence>
<comment type="subcellular location">
    <subcellularLocation>
        <location evidence="2">Endoplasmic reticulum</location>
    </subcellularLocation>
    <subcellularLocation>
        <location evidence="3">Membrane</location>
    </subcellularLocation>
    <subcellularLocation>
        <location evidence="1">Mitochondrion</location>
    </subcellularLocation>
</comment>